<reference evidence="2" key="1">
    <citation type="submission" date="2020-09" db="EMBL/GenBank/DDBJ databases">
        <title>Genome-Enabled Discovery of Anthraquinone Biosynthesis in Senna tora.</title>
        <authorList>
            <person name="Kang S.-H."/>
            <person name="Pandey R.P."/>
            <person name="Lee C.-M."/>
            <person name="Sim J.-S."/>
            <person name="Jeong J.-T."/>
            <person name="Choi B.-S."/>
            <person name="Jung M."/>
            <person name="Ginzburg D."/>
            <person name="Zhao K."/>
            <person name="Won S.Y."/>
            <person name="Oh T.-J."/>
            <person name="Yu Y."/>
            <person name="Kim N.-H."/>
            <person name="Lee O.R."/>
            <person name="Lee T.-H."/>
            <person name="Bashyal P."/>
            <person name="Kim T.-S."/>
            <person name="Lee W.-H."/>
            <person name="Kawkins C."/>
            <person name="Kim C.-K."/>
            <person name="Kim J.S."/>
            <person name="Ahn B.O."/>
            <person name="Rhee S.Y."/>
            <person name="Sohng J.K."/>
        </authorList>
    </citation>
    <scope>NUCLEOTIDE SEQUENCE</scope>
    <source>
        <tissue evidence="2">Leaf</tissue>
    </source>
</reference>
<keyword evidence="3" id="KW-1185">Reference proteome</keyword>
<dbReference type="EMBL" id="JAAIUW010000002">
    <property type="protein sequence ID" value="KAF7842013.1"/>
    <property type="molecule type" value="Genomic_DNA"/>
</dbReference>
<evidence type="ECO:0000313" key="3">
    <source>
        <dbReference type="Proteomes" id="UP000634136"/>
    </source>
</evidence>
<name>A0A834XCQ9_9FABA</name>
<dbReference type="Proteomes" id="UP000634136">
    <property type="component" value="Unassembled WGS sequence"/>
</dbReference>
<comment type="caution">
    <text evidence="2">The sequence shown here is derived from an EMBL/GenBank/DDBJ whole genome shotgun (WGS) entry which is preliminary data.</text>
</comment>
<organism evidence="2 3">
    <name type="scientific">Senna tora</name>
    <dbReference type="NCBI Taxonomy" id="362788"/>
    <lineage>
        <taxon>Eukaryota</taxon>
        <taxon>Viridiplantae</taxon>
        <taxon>Streptophyta</taxon>
        <taxon>Embryophyta</taxon>
        <taxon>Tracheophyta</taxon>
        <taxon>Spermatophyta</taxon>
        <taxon>Magnoliopsida</taxon>
        <taxon>eudicotyledons</taxon>
        <taxon>Gunneridae</taxon>
        <taxon>Pentapetalae</taxon>
        <taxon>rosids</taxon>
        <taxon>fabids</taxon>
        <taxon>Fabales</taxon>
        <taxon>Fabaceae</taxon>
        <taxon>Caesalpinioideae</taxon>
        <taxon>Cassia clade</taxon>
        <taxon>Senna</taxon>
    </lineage>
</organism>
<gene>
    <name evidence="2" type="ORF">G2W53_004311</name>
</gene>
<feature type="region of interest" description="Disordered" evidence="1">
    <location>
        <begin position="1"/>
        <end position="29"/>
    </location>
</feature>
<evidence type="ECO:0000313" key="2">
    <source>
        <dbReference type="EMBL" id="KAF7842013.1"/>
    </source>
</evidence>
<evidence type="ECO:0000256" key="1">
    <source>
        <dbReference type="SAM" id="MobiDB-lite"/>
    </source>
</evidence>
<protein>
    <submittedName>
        <fullName evidence="2">Uncharacterized protein</fullName>
    </submittedName>
</protein>
<accession>A0A834XCQ9</accession>
<dbReference type="AlphaFoldDB" id="A0A834XCQ9"/>
<sequence length="29" mass="3491">MRPRVAFNHESHSSFESTRIPKYNEKRSV</sequence>
<proteinExistence type="predicted"/>